<name>A0ACB8UPR9_9EURO</name>
<protein>
    <submittedName>
        <fullName evidence="1">Mdj1 protein</fullName>
    </submittedName>
</protein>
<dbReference type="EMBL" id="JALBCA010000168">
    <property type="protein sequence ID" value="KAI2381824.1"/>
    <property type="molecule type" value="Genomic_DNA"/>
</dbReference>
<evidence type="ECO:0000313" key="1">
    <source>
        <dbReference type="EMBL" id="KAI2381824.1"/>
    </source>
</evidence>
<gene>
    <name evidence="1" type="primary">MDJ1</name>
    <name evidence="1" type="ORF">LOY88_006555</name>
</gene>
<accession>A0ACB8UPR9</accession>
<sequence>MAAAVPSQLLRSSRCCASQYSGISRQFQSRSFQSGSKQCQERGPCTRPSNARSQPRRAFHSSSPAQATVRDPYNVLGVNKSASASEIKRAYYGLAKKYHPDTNKDPGAKDKFSEAQSAYEMLSDPEKKKAYDQFGSAAFDQNGGFNPHAAGGGPFGGGFGGASGASAGGFHGFGGFGGEVNFEDLFAHAFGGAGRRRTARGSPFQSTVFVGEDIEVQTNISFMEAANGTKKEIFLTPLVNCNTCKGNGVKPGKTRSKCSACGGTGTTIHAMGGFQMASTCGTCDGAGTSIPRGSECSSCRGNGVVRERRTVQVDIPGGVEDGMRLKVTGEGDVPPGEPGSRKQRGDLFVSIRVAPDQRFSRSGADILYTATIPLTTALLGGEVTVPTLNGEVKVRVTTGTGTGDQVTLSGHGMRKLGARRGGNGDLKVQFKVAMPKSLTSNQRTILEVLAEEMGDTTAKRVMSFKNDRPASNDSQPADDPHKGEGFFKAAWHKLTNQHHKPVNSSPDGNPEASQSKDPGSKSDSSDDNQKNTKKASGSG</sequence>
<comment type="caution">
    <text evidence="1">The sequence shown here is derived from an EMBL/GenBank/DDBJ whole genome shotgun (WGS) entry which is preliminary data.</text>
</comment>
<proteinExistence type="predicted"/>
<reference evidence="1" key="1">
    <citation type="journal article" date="2022" name="bioRxiv">
        <title>Population genetic analysis of Ophidiomyces ophidiicola, the causative agent of snake fungal disease, indicates recent introductions to the USA.</title>
        <authorList>
            <person name="Ladner J.T."/>
            <person name="Palmer J.M."/>
            <person name="Ettinger C.L."/>
            <person name="Stajich J.E."/>
            <person name="Farrell T.M."/>
            <person name="Glorioso B.M."/>
            <person name="Lawson B."/>
            <person name="Price S.J."/>
            <person name="Stengle A.G."/>
            <person name="Grear D.A."/>
            <person name="Lorch J.M."/>
        </authorList>
    </citation>
    <scope>NUCLEOTIDE SEQUENCE</scope>
    <source>
        <strain evidence="1">NWHC 24266-5</strain>
    </source>
</reference>
<organism evidence="1">
    <name type="scientific">Ophidiomyces ophidiicola</name>
    <dbReference type="NCBI Taxonomy" id="1387563"/>
    <lineage>
        <taxon>Eukaryota</taxon>
        <taxon>Fungi</taxon>
        <taxon>Dikarya</taxon>
        <taxon>Ascomycota</taxon>
        <taxon>Pezizomycotina</taxon>
        <taxon>Eurotiomycetes</taxon>
        <taxon>Eurotiomycetidae</taxon>
        <taxon>Onygenales</taxon>
        <taxon>Onygenaceae</taxon>
        <taxon>Ophidiomyces</taxon>
    </lineage>
</organism>